<dbReference type="Proteomes" id="UP000318582">
    <property type="component" value="Unassembled WGS sequence"/>
</dbReference>
<reference evidence="10 11" key="1">
    <citation type="journal article" date="2019" name="Sci. Rep.">
        <title>Comparative genomics of chytrid fungi reveal insights into the obligate biotrophic and pathogenic lifestyle of Synchytrium endobioticum.</title>
        <authorList>
            <person name="van de Vossenberg B.T.L.H."/>
            <person name="Warris S."/>
            <person name="Nguyen H.D.T."/>
            <person name="van Gent-Pelzer M.P.E."/>
            <person name="Joly D.L."/>
            <person name="van de Geest H.C."/>
            <person name="Bonants P.J.M."/>
            <person name="Smith D.S."/>
            <person name="Levesque C.A."/>
            <person name="van der Lee T.A.J."/>
        </authorList>
    </citation>
    <scope>NUCLEOTIDE SEQUENCE [LARGE SCALE GENOMIC DNA]</scope>
    <source>
        <strain evidence="10 11">CBS 809.83</strain>
    </source>
</reference>
<evidence type="ECO:0000256" key="1">
    <source>
        <dbReference type="ARBA" id="ARBA00004230"/>
    </source>
</evidence>
<keyword evidence="4" id="KW-0969">Cilium</keyword>
<protein>
    <recommendedName>
        <fullName evidence="7">Cilia- and flagella-associated protein 45</fullName>
    </recommendedName>
</protein>
<evidence type="ECO:0000313" key="10">
    <source>
        <dbReference type="EMBL" id="TPX53827.1"/>
    </source>
</evidence>
<feature type="domain" description="Trichohyalin-plectin-homology" evidence="9">
    <location>
        <begin position="126"/>
        <end position="475"/>
    </location>
</feature>
<proteinExistence type="inferred from homology"/>
<evidence type="ECO:0000256" key="6">
    <source>
        <dbReference type="ARBA" id="ARBA00034116"/>
    </source>
</evidence>
<gene>
    <name evidence="10" type="ORF">PhCBS80983_g06154</name>
</gene>
<dbReference type="PANTHER" id="PTHR15504">
    <property type="entry name" value="NASOPHARYNGEAL EPITHELIUM SPECIFIC PROTEIN 1"/>
    <property type="match status" value="1"/>
</dbReference>
<comment type="subcellular location">
    <subcellularLocation>
        <location evidence="1">Cell projection</location>
        <location evidence="1">Cilium</location>
        <location evidence="1">Flagellum</location>
    </subcellularLocation>
</comment>
<dbReference type="STRING" id="109895.A0A507DRF7"/>
<accession>A0A507DRF7</accession>
<name>A0A507DRF7_9FUNG</name>
<organism evidence="10 11">
    <name type="scientific">Powellomyces hirtus</name>
    <dbReference type="NCBI Taxonomy" id="109895"/>
    <lineage>
        <taxon>Eukaryota</taxon>
        <taxon>Fungi</taxon>
        <taxon>Fungi incertae sedis</taxon>
        <taxon>Chytridiomycota</taxon>
        <taxon>Chytridiomycota incertae sedis</taxon>
        <taxon>Chytridiomycetes</taxon>
        <taxon>Spizellomycetales</taxon>
        <taxon>Powellomycetaceae</taxon>
        <taxon>Powellomyces</taxon>
    </lineage>
</organism>
<comment type="caution">
    <text evidence="10">The sequence shown here is derived from an EMBL/GenBank/DDBJ whole genome shotgun (WGS) entry which is preliminary data.</text>
</comment>
<keyword evidence="11" id="KW-1185">Reference proteome</keyword>
<sequence length="500" mass="58881">MSKVASYSPQLGGREKKIVVVTRDNIRTLKPHPANMSRELGPPGQVGFREAIVMSKGELERVKAELDRHTAELNRHRIAAAEASRARKAKMEAYDHTRATNAKLSVLEAEAKAKSTYLLAKAQLQLEEQEDEIKHMNELMLYAKCVAIRDKQVEEKKVIKNDRKQEEARLDAMMEAVRVDELKKLEDREKKRIEEMRKGAATIRSQITDRREAALLEAERRDQETKLIIQQMEARNAQDLADKAAKIQVQKKLRQQVVLANQESLERKRLAKKEEEEEDRKVLEYIIEKEKRETENDRIAKEKKAERELELSRLRAAQEKERMSDKQAQQDALRAQRAFEAHEREYRQKLLLQTERNLANEKALRESRATQQRARQHAIAVEAHKMREEFMENLERQKEQEVKIREDERTRAERNREYASKVKAQISEKEQIRKKQREEFFMEGIRLAKERNDKAQKIEQIKERKLQELASLGIPTKYCKEVERKVHVPLDRNMFSMARK</sequence>
<evidence type="ECO:0000256" key="4">
    <source>
        <dbReference type="ARBA" id="ARBA00023069"/>
    </source>
</evidence>
<evidence type="ECO:0000256" key="5">
    <source>
        <dbReference type="ARBA" id="ARBA00023273"/>
    </source>
</evidence>
<dbReference type="PANTHER" id="PTHR15504:SF0">
    <property type="entry name" value="CILIA- AND FLAGELLA-ASSOCIATED PROTEIN 45"/>
    <property type="match status" value="1"/>
</dbReference>
<keyword evidence="5" id="KW-0966">Cell projection</keyword>
<dbReference type="AlphaFoldDB" id="A0A507DRF7"/>
<dbReference type="Pfam" id="PF13868">
    <property type="entry name" value="TPH"/>
    <property type="match status" value="1"/>
</dbReference>
<evidence type="ECO:0000256" key="8">
    <source>
        <dbReference type="SAM" id="Coils"/>
    </source>
</evidence>
<evidence type="ECO:0000313" key="11">
    <source>
        <dbReference type="Proteomes" id="UP000318582"/>
    </source>
</evidence>
<feature type="coiled-coil region" evidence="8">
    <location>
        <begin position="112"/>
        <end position="199"/>
    </location>
</feature>
<evidence type="ECO:0000256" key="3">
    <source>
        <dbReference type="ARBA" id="ARBA00023054"/>
    </source>
</evidence>
<keyword evidence="2" id="KW-0282">Flagellum</keyword>
<feature type="coiled-coil region" evidence="8">
    <location>
        <begin position="380"/>
        <end position="439"/>
    </location>
</feature>
<dbReference type="InterPro" id="IPR043597">
    <property type="entry name" value="TPH_dom"/>
</dbReference>
<evidence type="ECO:0000256" key="2">
    <source>
        <dbReference type="ARBA" id="ARBA00022846"/>
    </source>
</evidence>
<dbReference type="InterPro" id="IPR033253">
    <property type="entry name" value="CFAP45"/>
</dbReference>
<dbReference type="GO" id="GO:0031514">
    <property type="term" value="C:motile cilium"/>
    <property type="evidence" value="ECO:0007669"/>
    <property type="project" value="UniProtKB-SubCell"/>
</dbReference>
<dbReference type="EMBL" id="QEAQ01000188">
    <property type="protein sequence ID" value="TPX53827.1"/>
    <property type="molecule type" value="Genomic_DNA"/>
</dbReference>
<evidence type="ECO:0000259" key="9">
    <source>
        <dbReference type="Pfam" id="PF13868"/>
    </source>
</evidence>
<evidence type="ECO:0000256" key="7">
    <source>
        <dbReference type="ARBA" id="ARBA00034142"/>
    </source>
</evidence>
<feature type="coiled-coil region" evidence="8">
    <location>
        <begin position="260"/>
        <end position="336"/>
    </location>
</feature>
<keyword evidence="3 8" id="KW-0175">Coiled coil</keyword>
<feature type="coiled-coil region" evidence="8">
    <location>
        <begin position="52"/>
        <end position="86"/>
    </location>
</feature>
<comment type="similarity">
    <text evidence="6">Belongs to the CFAP45 family.</text>
</comment>